<sequence>MVSGETEFRELLYNSNVIRTNEVMDAVKGQQIENFSLWPDVMSSWRWELSPDRGWLLTCVRWRFLLKKIFPELGNELLSLVARGHSFH</sequence>
<dbReference type="EMBL" id="BFEA01000116">
    <property type="protein sequence ID" value="GBG69546.1"/>
    <property type="molecule type" value="Genomic_DNA"/>
</dbReference>
<dbReference type="Proteomes" id="UP000265515">
    <property type="component" value="Unassembled WGS sequence"/>
</dbReference>
<comment type="caution">
    <text evidence="1">The sequence shown here is derived from an EMBL/GenBank/DDBJ whole genome shotgun (WGS) entry which is preliminary data.</text>
</comment>
<reference evidence="1 2" key="1">
    <citation type="journal article" date="2018" name="Cell">
        <title>The Chara Genome: Secondary Complexity and Implications for Plant Terrestrialization.</title>
        <authorList>
            <person name="Nishiyama T."/>
            <person name="Sakayama H."/>
            <person name="Vries J.D."/>
            <person name="Buschmann H."/>
            <person name="Saint-Marcoux D."/>
            <person name="Ullrich K.K."/>
            <person name="Haas F.B."/>
            <person name="Vanderstraeten L."/>
            <person name="Becker D."/>
            <person name="Lang D."/>
            <person name="Vosolsobe S."/>
            <person name="Rombauts S."/>
            <person name="Wilhelmsson P.K.I."/>
            <person name="Janitza P."/>
            <person name="Kern R."/>
            <person name="Heyl A."/>
            <person name="Rumpler F."/>
            <person name="Villalobos L.I.A.C."/>
            <person name="Clay J.M."/>
            <person name="Skokan R."/>
            <person name="Toyoda A."/>
            <person name="Suzuki Y."/>
            <person name="Kagoshima H."/>
            <person name="Schijlen E."/>
            <person name="Tajeshwar N."/>
            <person name="Catarino B."/>
            <person name="Hetherington A.J."/>
            <person name="Saltykova A."/>
            <person name="Bonnot C."/>
            <person name="Breuninger H."/>
            <person name="Symeonidi A."/>
            <person name="Radhakrishnan G.V."/>
            <person name="Van Nieuwerburgh F."/>
            <person name="Deforce D."/>
            <person name="Chang C."/>
            <person name="Karol K.G."/>
            <person name="Hedrich R."/>
            <person name="Ulvskov P."/>
            <person name="Glockner G."/>
            <person name="Delwiche C.F."/>
            <person name="Petrasek J."/>
            <person name="Van de Peer Y."/>
            <person name="Friml J."/>
            <person name="Beilby M."/>
            <person name="Dolan L."/>
            <person name="Kohara Y."/>
            <person name="Sugano S."/>
            <person name="Fujiyama A."/>
            <person name="Delaux P.-M."/>
            <person name="Quint M."/>
            <person name="TheiBen G."/>
            <person name="Hagemann M."/>
            <person name="Harholt J."/>
            <person name="Dunand C."/>
            <person name="Zachgo S."/>
            <person name="Langdale J."/>
            <person name="Maumus F."/>
            <person name="Straeten D.V.D."/>
            <person name="Gould S.B."/>
            <person name="Rensing S.A."/>
        </authorList>
    </citation>
    <scope>NUCLEOTIDE SEQUENCE [LARGE SCALE GENOMIC DNA]</scope>
    <source>
        <strain evidence="1 2">S276</strain>
    </source>
</reference>
<gene>
    <name evidence="1" type="ORF">CBR_g4380</name>
</gene>
<dbReference type="OrthoDB" id="1939158at2759"/>
<accession>A0A388KHP4</accession>
<dbReference type="Gramene" id="GBG69546">
    <property type="protein sequence ID" value="GBG69546"/>
    <property type="gene ID" value="CBR_g4380"/>
</dbReference>
<protein>
    <submittedName>
        <fullName evidence="1">Uncharacterized protein</fullName>
    </submittedName>
</protein>
<name>A0A388KHP4_CHABU</name>
<dbReference type="AlphaFoldDB" id="A0A388KHP4"/>
<evidence type="ECO:0000313" key="1">
    <source>
        <dbReference type="EMBL" id="GBG69546.1"/>
    </source>
</evidence>
<organism evidence="1 2">
    <name type="scientific">Chara braunii</name>
    <name type="common">Braun's stonewort</name>
    <dbReference type="NCBI Taxonomy" id="69332"/>
    <lineage>
        <taxon>Eukaryota</taxon>
        <taxon>Viridiplantae</taxon>
        <taxon>Streptophyta</taxon>
        <taxon>Charophyceae</taxon>
        <taxon>Charales</taxon>
        <taxon>Characeae</taxon>
        <taxon>Chara</taxon>
    </lineage>
</organism>
<proteinExistence type="predicted"/>
<keyword evidence="2" id="KW-1185">Reference proteome</keyword>
<evidence type="ECO:0000313" key="2">
    <source>
        <dbReference type="Proteomes" id="UP000265515"/>
    </source>
</evidence>